<dbReference type="Pfam" id="PF00069">
    <property type="entry name" value="Pkinase"/>
    <property type="match status" value="1"/>
</dbReference>
<evidence type="ECO:0000256" key="1">
    <source>
        <dbReference type="ARBA" id="ARBA00022527"/>
    </source>
</evidence>
<dbReference type="SMART" id="SM00220">
    <property type="entry name" value="S_TKc"/>
    <property type="match status" value="1"/>
</dbReference>
<gene>
    <name evidence="8" type="ORF">M9Y10_020884</name>
</gene>
<dbReference type="EMBL" id="JAPFFF010000030">
    <property type="protein sequence ID" value="KAK8845948.1"/>
    <property type="molecule type" value="Genomic_DNA"/>
</dbReference>
<reference evidence="8 9" key="1">
    <citation type="submission" date="2024-04" db="EMBL/GenBank/DDBJ databases">
        <title>Tritrichomonas musculus Genome.</title>
        <authorList>
            <person name="Alves-Ferreira E."/>
            <person name="Grigg M."/>
            <person name="Lorenzi H."/>
            <person name="Galac M."/>
        </authorList>
    </citation>
    <scope>NUCLEOTIDE SEQUENCE [LARGE SCALE GENOMIC DNA]</scope>
    <source>
        <strain evidence="8 9">EAF2021</strain>
    </source>
</reference>
<keyword evidence="2" id="KW-0808">Transferase</keyword>
<accession>A0ABR2HEY8</accession>
<dbReference type="InterPro" id="IPR008271">
    <property type="entry name" value="Ser/Thr_kinase_AS"/>
</dbReference>
<dbReference type="Gene3D" id="1.10.510.10">
    <property type="entry name" value="Transferase(Phosphotransferase) domain 1"/>
    <property type="match status" value="1"/>
</dbReference>
<proteinExistence type="predicted"/>
<evidence type="ECO:0000256" key="4">
    <source>
        <dbReference type="ARBA" id="ARBA00022777"/>
    </source>
</evidence>
<evidence type="ECO:0000256" key="6">
    <source>
        <dbReference type="SAM" id="MobiDB-lite"/>
    </source>
</evidence>
<sequence length="409" mass="47063">MSYNQSSNDSRLQFTRTSGHPRKRTKKAVCPKWSKEENDLLFILYQRYGPNIRKIQEFISHYSETEIKVQLDRVKGLYLFKSDDDDEALETDIPIPTQYLDSQDAQSDYADQPSLSSDQDPAFVNNLNYCPPQGTVHNFNGHSTDFLLVEGLKNGITSYTTVKTFKGIEIKIPCLIKNYLFVRQLNCGSFSAVALFKEINKETELQPHIYAGKIISKNDQDAISNLPSELLIKDINHPNIVQFHDFIELEDVYIIMTEYCPNGDLLDYITQHDEIDEALIHQFIKQITNIMSYLHSIEISHNDIKLENFLLDANINLKLADFGFAQTPLIRKAIGGSEDYIAPEVLLRKKNCDRFKADIFAFGITIDKLISQTYLCDNEILLDLAKICCSDNPKFRPNYNEIMNHPYFI</sequence>
<dbReference type="PANTHER" id="PTHR24346:SF82">
    <property type="entry name" value="KP78A-RELATED"/>
    <property type="match status" value="1"/>
</dbReference>
<evidence type="ECO:0000259" key="7">
    <source>
        <dbReference type="PROSITE" id="PS50011"/>
    </source>
</evidence>
<name>A0ABR2HEY8_9EUKA</name>
<dbReference type="PROSITE" id="PS00108">
    <property type="entry name" value="PROTEIN_KINASE_ST"/>
    <property type="match status" value="1"/>
</dbReference>
<evidence type="ECO:0000256" key="3">
    <source>
        <dbReference type="ARBA" id="ARBA00022741"/>
    </source>
</evidence>
<comment type="caution">
    <text evidence="8">The sequence shown here is derived from an EMBL/GenBank/DDBJ whole genome shotgun (WGS) entry which is preliminary data.</text>
</comment>
<dbReference type="SUPFAM" id="SSF56112">
    <property type="entry name" value="Protein kinase-like (PK-like)"/>
    <property type="match status" value="1"/>
</dbReference>
<feature type="region of interest" description="Disordered" evidence="6">
    <location>
        <begin position="1"/>
        <end position="29"/>
    </location>
</feature>
<dbReference type="Proteomes" id="UP001470230">
    <property type="component" value="Unassembled WGS sequence"/>
</dbReference>
<evidence type="ECO:0000313" key="9">
    <source>
        <dbReference type="Proteomes" id="UP001470230"/>
    </source>
</evidence>
<protein>
    <recommendedName>
        <fullName evidence="7">Protein kinase domain-containing protein</fullName>
    </recommendedName>
</protein>
<feature type="domain" description="Protein kinase" evidence="7">
    <location>
        <begin position="179"/>
        <end position="408"/>
    </location>
</feature>
<feature type="compositionally biased region" description="Basic residues" evidence="6">
    <location>
        <begin position="19"/>
        <end position="29"/>
    </location>
</feature>
<keyword evidence="9" id="KW-1185">Reference proteome</keyword>
<dbReference type="PROSITE" id="PS50011">
    <property type="entry name" value="PROTEIN_KINASE_DOM"/>
    <property type="match status" value="1"/>
</dbReference>
<dbReference type="InterPro" id="IPR000719">
    <property type="entry name" value="Prot_kinase_dom"/>
</dbReference>
<dbReference type="PANTHER" id="PTHR24346">
    <property type="entry name" value="MAP/MICROTUBULE AFFINITY-REGULATING KINASE"/>
    <property type="match status" value="1"/>
</dbReference>
<organism evidence="8 9">
    <name type="scientific">Tritrichomonas musculus</name>
    <dbReference type="NCBI Taxonomy" id="1915356"/>
    <lineage>
        <taxon>Eukaryota</taxon>
        <taxon>Metamonada</taxon>
        <taxon>Parabasalia</taxon>
        <taxon>Tritrichomonadida</taxon>
        <taxon>Tritrichomonadidae</taxon>
        <taxon>Tritrichomonas</taxon>
    </lineage>
</organism>
<keyword evidence="1" id="KW-0723">Serine/threonine-protein kinase</keyword>
<keyword evidence="4" id="KW-0418">Kinase</keyword>
<keyword evidence="5" id="KW-0067">ATP-binding</keyword>
<keyword evidence="3" id="KW-0547">Nucleotide-binding</keyword>
<evidence type="ECO:0000256" key="5">
    <source>
        <dbReference type="ARBA" id="ARBA00022840"/>
    </source>
</evidence>
<dbReference type="InterPro" id="IPR011009">
    <property type="entry name" value="Kinase-like_dom_sf"/>
</dbReference>
<feature type="compositionally biased region" description="Polar residues" evidence="6">
    <location>
        <begin position="1"/>
        <end position="18"/>
    </location>
</feature>
<evidence type="ECO:0000313" key="8">
    <source>
        <dbReference type="EMBL" id="KAK8845948.1"/>
    </source>
</evidence>
<evidence type="ECO:0000256" key="2">
    <source>
        <dbReference type="ARBA" id="ARBA00022679"/>
    </source>
</evidence>